<gene>
    <name evidence="8" type="primary">trpC</name>
    <name evidence="10" type="ordered locus">Acid_7890</name>
</gene>
<dbReference type="Gene3D" id="3.20.20.70">
    <property type="entry name" value="Aldolase class I"/>
    <property type="match status" value="1"/>
</dbReference>
<organism evidence="10">
    <name type="scientific">Solibacter usitatus (strain Ellin6076)</name>
    <dbReference type="NCBI Taxonomy" id="234267"/>
    <lineage>
        <taxon>Bacteria</taxon>
        <taxon>Pseudomonadati</taxon>
        <taxon>Acidobacteriota</taxon>
        <taxon>Terriglobia</taxon>
        <taxon>Bryobacterales</taxon>
        <taxon>Solibacteraceae</taxon>
        <taxon>Candidatus Solibacter</taxon>
    </lineage>
</organism>
<dbReference type="GO" id="GO:0000162">
    <property type="term" value="P:L-tryptophan biosynthetic process"/>
    <property type="evidence" value="ECO:0007669"/>
    <property type="project" value="UniProtKB-UniRule"/>
</dbReference>
<evidence type="ECO:0000256" key="3">
    <source>
        <dbReference type="ARBA" id="ARBA00022605"/>
    </source>
</evidence>
<dbReference type="PANTHER" id="PTHR22854">
    <property type="entry name" value="TRYPTOPHAN BIOSYNTHESIS PROTEIN"/>
    <property type="match status" value="1"/>
</dbReference>
<evidence type="ECO:0000256" key="1">
    <source>
        <dbReference type="ARBA" id="ARBA00001633"/>
    </source>
</evidence>
<dbReference type="eggNOG" id="COG0134">
    <property type="taxonomic scope" value="Bacteria"/>
</dbReference>
<comment type="pathway">
    <text evidence="2 8">Amino-acid biosynthesis; L-tryptophan biosynthesis; L-tryptophan from chorismate: step 4/5.</text>
</comment>
<dbReference type="STRING" id="234267.Acid_7890"/>
<dbReference type="Pfam" id="PF00218">
    <property type="entry name" value="IGPS"/>
    <property type="match status" value="1"/>
</dbReference>
<keyword evidence="6 8" id="KW-0057">Aromatic amino acid biosynthesis</keyword>
<dbReference type="OrthoDB" id="9804217at2"/>
<dbReference type="CDD" id="cd00331">
    <property type="entry name" value="IGPS"/>
    <property type="match status" value="1"/>
</dbReference>
<dbReference type="InterPro" id="IPR013798">
    <property type="entry name" value="Indole-3-glycerol_P_synth_dom"/>
</dbReference>
<dbReference type="KEGG" id="sus:Acid_7890"/>
<dbReference type="AlphaFoldDB" id="Q01NI6"/>
<dbReference type="GO" id="GO:0004425">
    <property type="term" value="F:indole-3-glycerol-phosphate synthase activity"/>
    <property type="evidence" value="ECO:0007669"/>
    <property type="project" value="UniProtKB-UniRule"/>
</dbReference>
<reference evidence="10" key="1">
    <citation type="submission" date="2006-10" db="EMBL/GenBank/DDBJ databases">
        <title>Complete sequence of Solibacter usitatus Ellin6076.</title>
        <authorList>
            <consortium name="US DOE Joint Genome Institute"/>
            <person name="Copeland A."/>
            <person name="Lucas S."/>
            <person name="Lapidus A."/>
            <person name="Barry K."/>
            <person name="Detter J.C."/>
            <person name="Glavina del Rio T."/>
            <person name="Hammon N."/>
            <person name="Israni S."/>
            <person name="Dalin E."/>
            <person name="Tice H."/>
            <person name="Pitluck S."/>
            <person name="Thompson L.S."/>
            <person name="Brettin T."/>
            <person name="Bruce D."/>
            <person name="Han C."/>
            <person name="Tapia R."/>
            <person name="Gilna P."/>
            <person name="Schmutz J."/>
            <person name="Larimer F."/>
            <person name="Land M."/>
            <person name="Hauser L."/>
            <person name="Kyrpides N."/>
            <person name="Mikhailova N."/>
            <person name="Janssen P.H."/>
            <person name="Kuske C.R."/>
            <person name="Richardson P."/>
        </authorList>
    </citation>
    <scope>NUCLEOTIDE SEQUENCE</scope>
    <source>
        <strain evidence="10">Ellin6076</strain>
    </source>
</reference>
<dbReference type="InterPro" id="IPR045186">
    <property type="entry name" value="Indole-3-glycerol_P_synth"/>
</dbReference>
<dbReference type="InterPro" id="IPR013785">
    <property type="entry name" value="Aldolase_TIM"/>
</dbReference>
<feature type="domain" description="Indole-3-glycerol phosphate synthase" evidence="9">
    <location>
        <begin position="9"/>
        <end position="259"/>
    </location>
</feature>
<evidence type="ECO:0000259" key="9">
    <source>
        <dbReference type="Pfam" id="PF00218"/>
    </source>
</evidence>
<dbReference type="UniPathway" id="UPA00035">
    <property type="reaction ID" value="UER00043"/>
</dbReference>
<dbReference type="PROSITE" id="PS00614">
    <property type="entry name" value="IGPS"/>
    <property type="match status" value="1"/>
</dbReference>
<dbReference type="PANTHER" id="PTHR22854:SF2">
    <property type="entry name" value="INDOLE-3-GLYCEROL-PHOSPHATE SYNTHASE"/>
    <property type="match status" value="1"/>
</dbReference>
<comment type="catalytic activity">
    <reaction evidence="1 8">
        <text>1-(2-carboxyphenylamino)-1-deoxy-D-ribulose 5-phosphate + H(+) = (1S,2R)-1-C-(indol-3-yl)glycerol 3-phosphate + CO2 + H2O</text>
        <dbReference type="Rhea" id="RHEA:23476"/>
        <dbReference type="ChEBI" id="CHEBI:15377"/>
        <dbReference type="ChEBI" id="CHEBI:15378"/>
        <dbReference type="ChEBI" id="CHEBI:16526"/>
        <dbReference type="ChEBI" id="CHEBI:58613"/>
        <dbReference type="ChEBI" id="CHEBI:58866"/>
        <dbReference type="EC" id="4.1.1.48"/>
    </reaction>
</comment>
<dbReference type="HAMAP" id="MF_00134_B">
    <property type="entry name" value="IGPS_B"/>
    <property type="match status" value="1"/>
</dbReference>
<evidence type="ECO:0000313" key="10">
    <source>
        <dbReference type="EMBL" id="ABJ88784.1"/>
    </source>
</evidence>
<evidence type="ECO:0000256" key="2">
    <source>
        <dbReference type="ARBA" id="ARBA00004696"/>
    </source>
</evidence>
<evidence type="ECO:0000256" key="4">
    <source>
        <dbReference type="ARBA" id="ARBA00022793"/>
    </source>
</evidence>
<evidence type="ECO:0000256" key="6">
    <source>
        <dbReference type="ARBA" id="ARBA00023141"/>
    </source>
</evidence>
<comment type="similarity">
    <text evidence="8">Belongs to the TrpC family.</text>
</comment>
<name>Q01NI6_SOLUE</name>
<dbReference type="SUPFAM" id="SSF51366">
    <property type="entry name" value="Ribulose-phoshate binding barrel"/>
    <property type="match status" value="1"/>
</dbReference>
<accession>Q01NI6</accession>
<keyword evidence="3 8" id="KW-0028">Amino-acid biosynthesis</keyword>
<proteinExistence type="inferred from homology"/>
<evidence type="ECO:0000256" key="8">
    <source>
        <dbReference type="HAMAP-Rule" id="MF_00134"/>
    </source>
</evidence>
<sequence length="262" mass="28162">MIDTVPDILARIVAKKRDDLSLGGQPVSKWEQAAELRLSERRDFRGALAARAPAIIAEVKKASPSKGVLSRNFDPVRIARAYEEGGAAALSVLTDEAFFQGSLADLEAARAVASVPVIRKDFTIDRLQILEAAAHGADAILLIAAILTEREIREFREAAARYRMSALVEVHNRRELDCAIAAGADLIGVNNRNLSTFEVRLETSLELAEFMPPGTVLVSESGIHDAADVVRLRAAGYGAFLVGEHLMKSGDPAAALRKLVAG</sequence>
<dbReference type="EMBL" id="CP000473">
    <property type="protein sequence ID" value="ABJ88784.1"/>
    <property type="molecule type" value="Genomic_DNA"/>
</dbReference>
<dbReference type="HOGENOM" id="CLU_034247_2_0_0"/>
<protein>
    <recommendedName>
        <fullName evidence="8">Indole-3-glycerol phosphate synthase</fullName>
        <shortName evidence="8">IGPS</shortName>
        <ecNumber evidence="8">4.1.1.48</ecNumber>
    </recommendedName>
</protein>
<keyword evidence="4 8" id="KW-0210">Decarboxylase</keyword>
<dbReference type="EC" id="4.1.1.48" evidence="8"/>
<dbReference type="InterPro" id="IPR011060">
    <property type="entry name" value="RibuloseP-bd_barrel"/>
</dbReference>
<evidence type="ECO:0000256" key="5">
    <source>
        <dbReference type="ARBA" id="ARBA00022822"/>
    </source>
</evidence>
<dbReference type="InParanoid" id="Q01NI6"/>
<dbReference type="FunCoup" id="Q01NI6">
    <property type="interactions" value="401"/>
</dbReference>
<keyword evidence="7 8" id="KW-0456">Lyase</keyword>
<evidence type="ECO:0000256" key="7">
    <source>
        <dbReference type="ARBA" id="ARBA00023239"/>
    </source>
</evidence>
<dbReference type="FunFam" id="3.20.20.70:FF:000024">
    <property type="entry name" value="Indole-3-glycerol phosphate synthase"/>
    <property type="match status" value="1"/>
</dbReference>
<dbReference type="InterPro" id="IPR001468">
    <property type="entry name" value="Indole-3-GlycerolPSynthase_CS"/>
</dbReference>
<dbReference type="NCBIfam" id="NF001377">
    <property type="entry name" value="PRK00278.2-4"/>
    <property type="match status" value="1"/>
</dbReference>
<dbReference type="GO" id="GO:0004640">
    <property type="term" value="F:phosphoribosylanthranilate isomerase activity"/>
    <property type="evidence" value="ECO:0007669"/>
    <property type="project" value="TreeGrafter"/>
</dbReference>
<keyword evidence="5 8" id="KW-0822">Tryptophan biosynthesis</keyword>